<accession>A0A0P1HE74</accession>
<dbReference type="Pfam" id="PF12802">
    <property type="entry name" value="MarR_2"/>
    <property type="match status" value="1"/>
</dbReference>
<proteinExistence type="predicted"/>
<dbReference type="InterPro" id="IPR036390">
    <property type="entry name" value="WH_DNA-bd_sf"/>
</dbReference>
<organism evidence="2 3">
    <name type="scientific">Leisingera aquaemixtae</name>
    <dbReference type="NCBI Taxonomy" id="1396826"/>
    <lineage>
        <taxon>Bacteria</taxon>
        <taxon>Pseudomonadati</taxon>
        <taxon>Pseudomonadota</taxon>
        <taxon>Alphaproteobacteria</taxon>
        <taxon>Rhodobacterales</taxon>
        <taxon>Roseobacteraceae</taxon>
        <taxon>Leisingera</taxon>
    </lineage>
</organism>
<feature type="domain" description="HTH marR-type" evidence="1">
    <location>
        <begin position="10"/>
        <end position="142"/>
    </location>
</feature>
<protein>
    <submittedName>
        <fullName evidence="2">Transcriptional repressor MprA</fullName>
    </submittedName>
</protein>
<dbReference type="Proteomes" id="UP000051326">
    <property type="component" value="Unassembled WGS sequence"/>
</dbReference>
<dbReference type="EMBL" id="CYSR01000040">
    <property type="protein sequence ID" value="CUI02067.1"/>
    <property type="molecule type" value="Genomic_DNA"/>
</dbReference>
<dbReference type="PANTHER" id="PTHR33164:SF57">
    <property type="entry name" value="MARR-FAMILY TRANSCRIPTIONAL REGULATOR"/>
    <property type="match status" value="1"/>
</dbReference>
<name>A0A0P1HE74_9RHOB</name>
<dbReference type="SUPFAM" id="SSF46785">
    <property type="entry name" value="Winged helix' DNA-binding domain"/>
    <property type="match status" value="1"/>
</dbReference>
<reference evidence="2 3" key="1">
    <citation type="submission" date="2015-09" db="EMBL/GenBank/DDBJ databases">
        <authorList>
            <consortium name="Swine Surveillance"/>
        </authorList>
    </citation>
    <scope>NUCLEOTIDE SEQUENCE [LARGE SCALE GENOMIC DNA]</scope>
    <source>
        <strain evidence="2 3">CECT 8399</strain>
    </source>
</reference>
<dbReference type="Gene3D" id="1.10.10.10">
    <property type="entry name" value="Winged helix-like DNA-binding domain superfamily/Winged helix DNA-binding domain"/>
    <property type="match status" value="1"/>
</dbReference>
<gene>
    <name evidence="2" type="ORF">PHA8399_04228</name>
</gene>
<dbReference type="PROSITE" id="PS50995">
    <property type="entry name" value="HTH_MARR_2"/>
    <property type="match status" value="1"/>
</dbReference>
<dbReference type="SMART" id="SM00347">
    <property type="entry name" value="HTH_MARR"/>
    <property type="match status" value="1"/>
</dbReference>
<dbReference type="InterPro" id="IPR000835">
    <property type="entry name" value="HTH_MarR-typ"/>
</dbReference>
<dbReference type="RefSeq" id="WP_082649600.1">
    <property type="nucleotide sequence ID" value="NZ_CYSR01000040.1"/>
</dbReference>
<evidence type="ECO:0000313" key="3">
    <source>
        <dbReference type="Proteomes" id="UP000051326"/>
    </source>
</evidence>
<evidence type="ECO:0000313" key="2">
    <source>
        <dbReference type="EMBL" id="CUI02067.1"/>
    </source>
</evidence>
<dbReference type="AlphaFoldDB" id="A0A0P1HE74"/>
<dbReference type="InterPro" id="IPR039422">
    <property type="entry name" value="MarR/SlyA-like"/>
</dbReference>
<dbReference type="GO" id="GO:0006950">
    <property type="term" value="P:response to stress"/>
    <property type="evidence" value="ECO:0007669"/>
    <property type="project" value="TreeGrafter"/>
</dbReference>
<sequence>MTQDNRNRENQTLVLALLRSHQRFMRAVGPVFRSAGLTAPQWDVLETLGTKGALSVNQLMQLTLSTSGNLDVVVKNLIQAGLAEKTVDEKDKRARVLRLTEAGRAKVAEFMPVHNQALEQVFSGISRQEQRQTITALNQLRRKLPQPQKDGT</sequence>
<dbReference type="STRING" id="1396826.PHA8399_04228"/>
<dbReference type="InterPro" id="IPR036388">
    <property type="entry name" value="WH-like_DNA-bd_sf"/>
</dbReference>
<dbReference type="PANTHER" id="PTHR33164">
    <property type="entry name" value="TRANSCRIPTIONAL REGULATOR, MARR FAMILY"/>
    <property type="match status" value="1"/>
</dbReference>
<dbReference type="GO" id="GO:0003700">
    <property type="term" value="F:DNA-binding transcription factor activity"/>
    <property type="evidence" value="ECO:0007669"/>
    <property type="project" value="InterPro"/>
</dbReference>
<evidence type="ECO:0000259" key="1">
    <source>
        <dbReference type="PROSITE" id="PS50995"/>
    </source>
</evidence>